<proteinExistence type="predicted"/>
<dbReference type="PANTHER" id="PTHR35525">
    <property type="entry name" value="BLL6575 PROTEIN"/>
    <property type="match status" value="1"/>
</dbReference>
<dbReference type="Pfam" id="PF11706">
    <property type="entry name" value="zf-CGNR"/>
    <property type="match status" value="1"/>
</dbReference>
<dbReference type="EMBL" id="CP150951">
    <property type="protein sequence ID" value="WZC49461.1"/>
    <property type="molecule type" value="Genomic_DNA"/>
</dbReference>
<reference evidence="3" key="1">
    <citation type="submission" date="2024-04" db="EMBL/GenBank/DDBJ databases">
        <title>Phylogenomic analyses of a clade within the roseobacter group suggest taxonomic reassignments of species of the genera Aestuariivita, Citreicella, Loktanella, Nautella, Pelagibaca, Ruegeria, Thalassobius, Thiobacimonas and Tropicibacter, and the proposal o.</title>
        <authorList>
            <person name="Jeon C.O."/>
        </authorList>
    </citation>
    <scope>NUCLEOTIDE SEQUENCE [LARGE SCALE GENOMIC DNA]</scope>
    <source>
        <strain evidence="3">BS5-3</strain>
    </source>
</reference>
<dbReference type="InterPro" id="IPR021005">
    <property type="entry name" value="Znf_CGNR"/>
</dbReference>
<evidence type="ECO:0000259" key="1">
    <source>
        <dbReference type="Pfam" id="PF11706"/>
    </source>
</evidence>
<evidence type="ECO:0000313" key="2">
    <source>
        <dbReference type="EMBL" id="WZC49461.1"/>
    </source>
</evidence>
<dbReference type="Gene3D" id="1.10.3300.10">
    <property type="entry name" value="Jann2411-like domain"/>
    <property type="match status" value="1"/>
</dbReference>
<evidence type="ECO:0000313" key="3">
    <source>
        <dbReference type="Proteomes" id="UP001440612"/>
    </source>
</evidence>
<feature type="domain" description="Zinc finger CGNR" evidence="1">
    <location>
        <begin position="161"/>
        <end position="202"/>
    </location>
</feature>
<organism evidence="2 3">
    <name type="scientific">Yoonia phaeophyticola</name>
    <dbReference type="NCBI Taxonomy" id="3137369"/>
    <lineage>
        <taxon>Bacteria</taxon>
        <taxon>Pseudomonadati</taxon>
        <taxon>Pseudomonadota</taxon>
        <taxon>Alphaproteobacteria</taxon>
        <taxon>Rhodobacterales</taxon>
        <taxon>Paracoccaceae</taxon>
        <taxon>Yoonia</taxon>
    </lineage>
</organism>
<dbReference type="RefSeq" id="WP_341367571.1">
    <property type="nucleotide sequence ID" value="NZ_CP150951.2"/>
</dbReference>
<protein>
    <submittedName>
        <fullName evidence="2">CGNR zinc finger domain-containing protein</fullName>
    </submittedName>
</protein>
<accession>A0ABZ2V4L5</accession>
<dbReference type="Pfam" id="PF07336">
    <property type="entry name" value="ABATE"/>
    <property type="match status" value="1"/>
</dbReference>
<name>A0ABZ2V4L5_9RHOB</name>
<keyword evidence="3" id="KW-1185">Reference proteome</keyword>
<dbReference type="InterPro" id="IPR023286">
    <property type="entry name" value="ABATE_dom_sf"/>
</dbReference>
<dbReference type="InterPro" id="IPR010852">
    <property type="entry name" value="ABATE"/>
</dbReference>
<dbReference type="SUPFAM" id="SSF160904">
    <property type="entry name" value="Jann2411-like"/>
    <property type="match status" value="1"/>
</dbReference>
<gene>
    <name evidence="2" type="ORF">AABB29_02025</name>
</gene>
<dbReference type="Proteomes" id="UP001440612">
    <property type="component" value="Chromosome"/>
</dbReference>
<dbReference type="PANTHER" id="PTHR35525:SF3">
    <property type="entry name" value="BLL6575 PROTEIN"/>
    <property type="match status" value="1"/>
</dbReference>
<sequence>MQDIRPAPFFIADNTALDFVNSIATPRATAYEWLSSGQDVLEWLFQAGLLTDDEKTKLMRAQHRKSLDLASENIRAFREEFRDLVNTIAETNDVPAGHQMINELNRLMGQGTQSLSLAPDRSGGQGFGLSITYAIEKPEDLLPRIAAVCAAFIAEADLRYVRRCEGASCTLFFLDVSKNHKRRWCSMDVCGNRAKAAAFRKRG</sequence>